<evidence type="ECO:0000259" key="4">
    <source>
        <dbReference type="Pfam" id="PF03931"/>
    </source>
</evidence>
<accession>I3SES0</accession>
<sequence>MASTARKITLKSSDGAAFEVEEAVVALHSQTIKDMINAHSGIVALSDVTGNILAKVIQYCNKHSSGSENELRQWDADFVKVDRDTLFDLLNVS</sequence>
<feature type="domain" description="SKP1 component POZ" evidence="4">
    <location>
        <begin position="7"/>
        <end position="64"/>
    </location>
</feature>
<protein>
    <recommendedName>
        <fullName evidence="4">SKP1 component POZ domain-containing protein</fullName>
    </recommendedName>
</protein>
<evidence type="ECO:0000256" key="3">
    <source>
        <dbReference type="ARBA" id="ARBA00022786"/>
    </source>
</evidence>
<organism evidence="5">
    <name type="scientific">Lotus japonicus</name>
    <name type="common">Lotus corniculatus var. japonicus</name>
    <dbReference type="NCBI Taxonomy" id="34305"/>
    <lineage>
        <taxon>Eukaryota</taxon>
        <taxon>Viridiplantae</taxon>
        <taxon>Streptophyta</taxon>
        <taxon>Embryophyta</taxon>
        <taxon>Tracheophyta</taxon>
        <taxon>Spermatophyta</taxon>
        <taxon>Magnoliopsida</taxon>
        <taxon>eudicotyledons</taxon>
        <taxon>Gunneridae</taxon>
        <taxon>Pentapetalae</taxon>
        <taxon>rosids</taxon>
        <taxon>fabids</taxon>
        <taxon>Fabales</taxon>
        <taxon>Fabaceae</taxon>
        <taxon>Papilionoideae</taxon>
        <taxon>50 kb inversion clade</taxon>
        <taxon>NPAAA clade</taxon>
        <taxon>Hologalegina</taxon>
        <taxon>robinioid clade</taxon>
        <taxon>Loteae</taxon>
        <taxon>Lotus</taxon>
    </lineage>
</organism>
<evidence type="ECO:0000313" key="5">
    <source>
        <dbReference type="EMBL" id="AFK38762.1"/>
    </source>
</evidence>
<dbReference type="SUPFAM" id="SSF54695">
    <property type="entry name" value="POZ domain"/>
    <property type="match status" value="1"/>
</dbReference>
<dbReference type="InterPro" id="IPR011333">
    <property type="entry name" value="SKP1/BTB/POZ_sf"/>
</dbReference>
<dbReference type="InterPro" id="IPR016073">
    <property type="entry name" value="Skp1_comp_POZ"/>
</dbReference>
<evidence type="ECO:0000256" key="2">
    <source>
        <dbReference type="ARBA" id="ARBA00009993"/>
    </source>
</evidence>
<dbReference type="Gene3D" id="3.30.710.10">
    <property type="entry name" value="Potassium Channel Kv1.1, Chain A"/>
    <property type="match status" value="1"/>
</dbReference>
<comment type="pathway">
    <text evidence="1">Protein modification; protein ubiquitination.</text>
</comment>
<name>I3SES0_LOTJA</name>
<dbReference type="PANTHER" id="PTHR11165">
    <property type="entry name" value="SKP1"/>
    <property type="match status" value="1"/>
</dbReference>
<keyword evidence="3" id="KW-0833">Ubl conjugation pathway</keyword>
<dbReference type="InterPro" id="IPR016897">
    <property type="entry name" value="SKP1"/>
</dbReference>
<dbReference type="Pfam" id="PF03931">
    <property type="entry name" value="Skp1_POZ"/>
    <property type="match status" value="1"/>
</dbReference>
<dbReference type="GO" id="GO:0016567">
    <property type="term" value="P:protein ubiquitination"/>
    <property type="evidence" value="ECO:0007669"/>
    <property type="project" value="UniProtKB-UniPathway"/>
</dbReference>
<evidence type="ECO:0000256" key="1">
    <source>
        <dbReference type="ARBA" id="ARBA00004906"/>
    </source>
</evidence>
<dbReference type="GO" id="GO:0009867">
    <property type="term" value="P:jasmonic acid mediated signaling pathway"/>
    <property type="evidence" value="ECO:0007669"/>
    <property type="project" value="UniProtKB-ARBA"/>
</dbReference>
<dbReference type="EMBL" id="BT138967">
    <property type="protein sequence ID" value="AFK38762.1"/>
    <property type="molecule type" value="mRNA"/>
</dbReference>
<dbReference type="InterPro" id="IPR001232">
    <property type="entry name" value="SKP1-like"/>
</dbReference>
<dbReference type="UniPathway" id="UPA00143"/>
<dbReference type="SMART" id="SM00512">
    <property type="entry name" value="Skp1"/>
    <property type="match status" value="1"/>
</dbReference>
<proteinExistence type="evidence at transcript level"/>
<dbReference type="GO" id="GO:0006511">
    <property type="term" value="P:ubiquitin-dependent protein catabolic process"/>
    <property type="evidence" value="ECO:0007669"/>
    <property type="project" value="InterPro"/>
</dbReference>
<comment type="similarity">
    <text evidence="2">Belongs to the SKP1 family.</text>
</comment>
<dbReference type="AlphaFoldDB" id="I3SES0"/>
<reference evidence="5" key="1">
    <citation type="submission" date="2012-05" db="EMBL/GenBank/DDBJ databases">
        <authorList>
            <person name="Krishnakumar V."/>
            <person name="Cheung F."/>
            <person name="Xiao Y."/>
            <person name="Chan A."/>
            <person name="Moskal W.A."/>
            <person name="Town C.D."/>
        </authorList>
    </citation>
    <scope>NUCLEOTIDE SEQUENCE</scope>
</reference>